<name>A0A382HXN5_9ZZZZ</name>
<evidence type="ECO:0000313" key="1">
    <source>
        <dbReference type="EMBL" id="SVB92120.1"/>
    </source>
</evidence>
<accession>A0A382HXN5</accession>
<protein>
    <submittedName>
        <fullName evidence="1">Uncharacterized protein</fullName>
    </submittedName>
</protein>
<proteinExistence type="predicted"/>
<dbReference type="EMBL" id="UINC01063953">
    <property type="protein sequence ID" value="SVB92120.1"/>
    <property type="molecule type" value="Genomic_DNA"/>
</dbReference>
<gene>
    <name evidence="1" type="ORF">METZ01_LOCUS244974</name>
</gene>
<feature type="non-terminal residue" evidence="1">
    <location>
        <position position="35"/>
    </location>
</feature>
<dbReference type="AlphaFoldDB" id="A0A382HXN5"/>
<organism evidence="1">
    <name type="scientific">marine metagenome</name>
    <dbReference type="NCBI Taxonomy" id="408172"/>
    <lineage>
        <taxon>unclassified sequences</taxon>
        <taxon>metagenomes</taxon>
        <taxon>ecological metagenomes</taxon>
    </lineage>
</organism>
<reference evidence="1" key="1">
    <citation type="submission" date="2018-05" db="EMBL/GenBank/DDBJ databases">
        <authorList>
            <person name="Lanie J.A."/>
            <person name="Ng W.-L."/>
            <person name="Kazmierczak K.M."/>
            <person name="Andrzejewski T.M."/>
            <person name="Davidsen T.M."/>
            <person name="Wayne K.J."/>
            <person name="Tettelin H."/>
            <person name="Glass J.I."/>
            <person name="Rusch D."/>
            <person name="Podicherti R."/>
            <person name="Tsui H.-C.T."/>
            <person name="Winkler M.E."/>
        </authorList>
    </citation>
    <scope>NUCLEOTIDE SEQUENCE</scope>
</reference>
<sequence>MVYAILSRDPDFVENLSVLLRAAGGEVYAASSWHE</sequence>